<protein>
    <submittedName>
        <fullName evidence="1">Uncharacterized protein</fullName>
    </submittedName>
</protein>
<name>A0A8S5LXB3_9CAUD</name>
<accession>A0A8S5LXB3</accession>
<proteinExistence type="predicted"/>
<reference evidence="1" key="1">
    <citation type="journal article" date="2021" name="Proc. Natl. Acad. Sci. U.S.A.">
        <title>A Catalog of Tens of Thousands of Viruses from Human Metagenomes Reveals Hidden Associations with Chronic Diseases.</title>
        <authorList>
            <person name="Tisza M.J."/>
            <person name="Buck C.B."/>
        </authorList>
    </citation>
    <scope>NUCLEOTIDE SEQUENCE</scope>
    <source>
        <strain evidence="1">CtZgq1</strain>
    </source>
</reference>
<organism evidence="1">
    <name type="scientific">Myoviridae sp. ctZgq1</name>
    <dbReference type="NCBI Taxonomy" id="2826666"/>
    <lineage>
        <taxon>Viruses</taxon>
        <taxon>Duplodnaviria</taxon>
        <taxon>Heunggongvirae</taxon>
        <taxon>Uroviricota</taxon>
        <taxon>Caudoviricetes</taxon>
    </lineage>
</organism>
<evidence type="ECO:0000313" key="1">
    <source>
        <dbReference type="EMBL" id="DAD74604.1"/>
    </source>
</evidence>
<dbReference type="EMBL" id="BK014762">
    <property type="protein sequence ID" value="DAD74604.1"/>
    <property type="molecule type" value="Genomic_DNA"/>
</dbReference>
<sequence>MALFKKKATNVTKGNFKKEEGFTEKQIEKAVEEYNDISTMMKKYETRKKELAGIIKDYAMKNGTTTDTGFILENSKFQYGATIPKSVKIKEDAPEILINDGHADIVTEKIVREVDEKALQVLYETGEVTGEYVQSLFDVKEGSPRIFVKAIVEEEMVDIKKVASKKKGRE</sequence>